<dbReference type="EMBL" id="HBGE01027603">
    <property type="protein sequence ID" value="CAD9119654.1"/>
    <property type="molecule type" value="Transcribed_RNA"/>
</dbReference>
<reference evidence="7" key="1">
    <citation type="submission" date="2021-01" db="EMBL/GenBank/DDBJ databases">
        <authorList>
            <person name="Corre E."/>
            <person name="Pelletier E."/>
            <person name="Niang G."/>
            <person name="Scheremetjew M."/>
            <person name="Finn R."/>
            <person name="Kale V."/>
            <person name="Holt S."/>
            <person name="Cochrane G."/>
            <person name="Meng A."/>
            <person name="Brown T."/>
            <person name="Cohen L."/>
        </authorList>
    </citation>
    <scope>NUCLEOTIDE SEQUENCE</scope>
    <source>
        <strain evidence="7">OF101</strain>
    </source>
</reference>
<keyword evidence="3 6" id="KW-0812">Transmembrane</keyword>
<feature type="transmembrane region" description="Helical" evidence="6">
    <location>
        <begin position="144"/>
        <end position="172"/>
    </location>
</feature>
<dbReference type="InterPro" id="IPR001171">
    <property type="entry name" value="ERG24_DHCR-like"/>
</dbReference>
<feature type="transmembrane region" description="Helical" evidence="6">
    <location>
        <begin position="32"/>
        <end position="55"/>
    </location>
</feature>
<gene>
    <name evidence="7" type="ORF">ACAT0790_LOCUS16599</name>
</gene>
<organism evidence="7">
    <name type="scientific">Alexandrium catenella</name>
    <name type="common">Red tide dinoflagellate</name>
    <name type="synonym">Gonyaulax catenella</name>
    <dbReference type="NCBI Taxonomy" id="2925"/>
    <lineage>
        <taxon>Eukaryota</taxon>
        <taxon>Sar</taxon>
        <taxon>Alveolata</taxon>
        <taxon>Dinophyceae</taxon>
        <taxon>Gonyaulacales</taxon>
        <taxon>Pyrocystaceae</taxon>
        <taxon>Alexandrium</taxon>
    </lineage>
</organism>
<dbReference type="GO" id="GO:0005789">
    <property type="term" value="C:endoplasmic reticulum membrane"/>
    <property type="evidence" value="ECO:0007669"/>
    <property type="project" value="TreeGrafter"/>
</dbReference>
<proteinExistence type="inferred from homology"/>
<protein>
    <recommendedName>
        <fullName evidence="8">Steroid 5-alpha reductase C-terminal domain-containing protein</fullName>
    </recommendedName>
</protein>
<comment type="similarity">
    <text evidence="2">Belongs to the ERG4/ERG24 family.</text>
</comment>
<evidence type="ECO:0000256" key="1">
    <source>
        <dbReference type="ARBA" id="ARBA00004141"/>
    </source>
</evidence>
<dbReference type="PANTHER" id="PTHR21257">
    <property type="entry name" value="DELTA(14)-STEROL REDUCTASE"/>
    <property type="match status" value="1"/>
</dbReference>
<evidence type="ECO:0000256" key="2">
    <source>
        <dbReference type="ARBA" id="ARBA00005402"/>
    </source>
</evidence>
<comment type="subcellular location">
    <subcellularLocation>
        <location evidence="1">Membrane</location>
        <topology evidence="1">Multi-pass membrane protein</topology>
    </subcellularLocation>
</comment>
<dbReference type="GO" id="GO:0016126">
    <property type="term" value="P:sterol biosynthetic process"/>
    <property type="evidence" value="ECO:0007669"/>
    <property type="project" value="InterPro"/>
</dbReference>
<evidence type="ECO:0000256" key="3">
    <source>
        <dbReference type="ARBA" id="ARBA00022692"/>
    </source>
</evidence>
<evidence type="ECO:0000313" key="7">
    <source>
        <dbReference type="EMBL" id="CAD9119654.1"/>
    </source>
</evidence>
<evidence type="ECO:0000256" key="6">
    <source>
        <dbReference type="SAM" id="Phobius"/>
    </source>
</evidence>
<feature type="transmembrane region" description="Helical" evidence="6">
    <location>
        <begin position="67"/>
        <end position="86"/>
    </location>
</feature>
<evidence type="ECO:0000256" key="5">
    <source>
        <dbReference type="ARBA" id="ARBA00023136"/>
    </source>
</evidence>
<dbReference type="Gene3D" id="1.20.120.1630">
    <property type="match status" value="1"/>
</dbReference>
<name>A0A7S1M2E0_ALECA</name>
<dbReference type="AlphaFoldDB" id="A0A7S1M2E0"/>
<dbReference type="GO" id="GO:0016628">
    <property type="term" value="F:oxidoreductase activity, acting on the CH-CH group of donors, NAD or NADP as acceptor"/>
    <property type="evidence" value="ECO:0007669"/>
    <property type="project" value="InterPro"/>
</dbReference>
<keyword evidence="5 6" id="KW-0472">Membrane</keyword>
<accession>A0A7S1M2E0</accession>
<keyword evidence="4 6" id="KW-1133">Transmembrane helix</keyword>
<sequence>MIISLAHNYYIFDYFWNEPAILSTTDIRHEPFGFMLAWGDFGFLPWMYTNSFTLYLASVRPRYQGHIALDIACVLLWITAMALFRLTNIEKHNFRTYAFEHNNDPTGYKVWGKAATWIKTKEGSLMLTSGFWGMCRHPNYMPDLIMAVVWFLNCTAHPTVPIIPFGYVIYFWSMDIHRFFRDERRCRDKYKEDWDKYVQAVPYCLIPGVW</sequence>
<evidence type="ECO:0008006" key="8">
    <source>
        <dbReference type="Google" id="ProtNLM"/>
    </source>
</evidence>
<evidence type="ECO:0000256" key="4">
    <source>
        <dbReference type="ARBA" id="ARBA00022989"/>
    </source>
</evidence>
<dbReference type="Pfam" id="PF01222">
    <property type="entry name" value="ERG4_ERG24"/>
    <property type="match status" value="1"/>
</dbReference>